<keyword evidence="3" id="KW-1185">Reference proteome</keyword>
<dbReference type="EMBL" id="JAGPXD010000005">
    <property type="protein sequence ID" value="KAH7353756.1"/>
    <property type="molecule type" value="Genomic_DNA"/>
</dbReference>
<gene>
    <name evidence="2" type="ORF">B0T11DRAFT_287348</name>
</gene>
<proteinExistence type="predicted"/>
<dbReference type="OrthoDB" id="5213862at2759"/>
<feature type="compositionally biased region" description="Polar residues" evidence="1">
    <location>
        <begin position="330"/>
        <end position="345"/>
    </location>
</feature>
<evidence type="ECO:0000256" key="1">
    <source>
        <dbReference type="SAM" id="MobiDB-lite"/>
    </source>
</evidence>
<feature type="compositionally biased region" description="Polar residues" evidence="1">
    <location>
        <begin position="241"/>
        <end position="256"/>
    </location>
</feature>
<feature type="compositionally biased region" description="Polar residues" evidence="1">
    <location>
        <begin position="219"/>
        <end position="233"/>
    </location>
</feature>
<comment type="caution">
    <text evidence="2">The sequence shown here is derived from an EMBL/GenBank/DDBJ whole genome shotgun (WGS) entry which is preliminary data.</text>
</comment>
<dbReference type="Proteomes" id="UP000813385">
    <property type="component" value="Unassembled WGS sequence"/>
</dbReference>
<feature type="region of interest" description="Disordered" evidence="1">
    <location>
        <begin position="88"/>
        <end position="141"/>
    </location>
</feature>
<protein>
    <submittedName>
        <fullName evidence="2">Uncharacterized protein</fullName>
    </submittedName>
</protein>
<feature type="compositionally biased region" description="Low complexity" evidence="1">
    <location>
        <begin position="183"/>
        <end position="198"/>
    </location>
</feature>
<evidence type="ECO:0000313" key="3">
    <source>
        <dbReference type="Proteomes" id="UP000813385"/>
    </source>
</evidence>
<reference evidence="2" key="1">
    <citation type="journal article" date="2021" name="Nat. Commun.">
        <title>Genetic determinants of endophytism in the Arabidopsis root mycobiome.</title>
        <authorList>
            <person name="Mesny F."/>
            <person name="Miyauchi S."/>
            <person name="Thiergart T."/>
            <person name="Pickel B."/>
            <person name="Atanasova L."/>
            <person name="Karlsson M."/>
            <person name="Huettel B."/>
            <person name="Barry K.W."/>
            <person name="Haridas S."/>
            <person name="Chen C."/>
            <person name="Bauer D."/>
            <person name="Andreopoulos W."/>
            <person name="Pangilinan J."/>
            <person name="LaButti K."/>
            <person name="Riley R."/>
            <person name="Lipzen A."/>
            <person name="Clum A."/>
            <person name="Drula E."/>
            <person name="Henrissat B."/>
            <person name="Kohler A."/>
            <person name="Grigoriev I.V."/>
            <person name="Martin F.M."/>
            <person name="Hacquard S."/>
        </authorList>
    </citation>
    <scope>NUCLEOTIDE SEQUENCE</scope>
    <source>
        <strain evidence="2">MPI-CAGE-AT-0016</strain>
    </source>
</reference>
<feature type="compositionally biased region" description="Low complexity" evidence="1">
    <location>
        <begin position="363"/>
        <end position="375"/>
    </location>
</feature>
<dbReference type="AlphaFoldDB" id="A0A8K0T805"/>
<evidence type="ECO:0000313" key="2">
    <source>
        <dbReference type="EMBL" id="KAH7353756.1"/>
    </source>
</evidence>
<feature type="compositionally biased region" description="Polar residues" evidence="1">
    <location>
        <begin position="108"/>
        <end position="121"/>
    </location>
</feature>
<name>A0A8K0T805_9PEZI</name>
<sequence>MDLRVEILPLRDVFVTKMLQEDPAPTSLDASSTILILVQVHFRPSWGEDQRRSSLSTISDSLIEDLEQQLGSSHADYMQVRVTYSHPAFPSRKPGHLSTPRVSRASDGVSSLHTSIETNATAAMERRDLSSQWSPRPTARTPNPLFRIVAAHWGPQRTANAIHEILDRGDSLHEGLDLAPPASTQSSRRVSASISYSSGNESTGTAWRTVADSEGPDDASNSGSVQLGGSAATTPVVVPQRKTSLQKNNTVRQPQPTLFPDRVPQKPRMSLDGFRNMPFTEIGHNARPRMAFSPRIADTSQPRVFGSANSPGYTAQSIAEDASKMKENRTPNSRGGSSAKNSPYSDSLHDFGLRSKIRKGSSTRKSSAASRTTGRWGWGGWW</sequence>
<feature type="region of interest" description="Disordered" evidence="1">
    <location>
        <begin position="176"/>
        <end position="267"/>
    </location>
</feature>
<feature type="region of interest" description="Disordered" evidence="1">
    <location>
        <begin position="322"/>
        <end position="382"/>
    </location>
</feature>
<organism evidence="2 3">
    <name type="scientific">Plectosphaerella cucumerina</name>
    <dbReference type="NCBI Taxonomy" id="40658"/>
    <lineage>
        <taxon>Eukaryota</taxon>
        <taxon>Fungi</taxon>
        <taxon>Dikarya</taxon>
        <taxon>Ascomycota</taxon>
        <taxon>Pezizomycotina</taxon>
        <taxon>Sordariomycetes</taxon>
        <taxon>Hypocreomycetidae</taxon>
        <taxon>Glomerellales</taxon>
        <taxon>Plectosphaerellaceae</taxon>
        <taxon>Plectosphaerella</taxon>
    </lineage>
</organism>
<accession>A0A8K0T805</accession>